<evidence type="ECO:0000259" key="1">
    <source>
        <dbReference type="Pfam" id="PF01656"/>
    </source>
</evidence>
<dbReference type="InterPro" id="IPR050678">
    <property type="entry name" value="DNA_Partitioning_ATPase"/>
</dbReference>
<dbReference type="RefSeq" id="WP_096448303.1">
    <property type="nucleotide sequence ID" value="NZ_JBHSOG010000014.1"/>
</dbReference>
<dbReference type="PANTHER" id="PTHR13696:SF96">
    <property type="entry name" value="COBQ_COBB_MIND_PARA NUCLEOTIDE BINDING DOMAIN-CONTAINING PROTEIN"/>
    <property type="match status" value="1"/>
</dbReference>
<dbReference type="PANTHER" id="PTHR13696">
    <property type="entry name" value="P-LOOP CONTAINING NUCLEOSIDE TRIPHOSPHATE HYDROLASE"/>
    <property type="match status" value="1"/>
</dbReference>
<accession>A0ABW1ANB9</accession>
<comment type="caution">
    <text evidence="2">The sequence shown here is derived from an EMBL/GenBank/DDBJ whole genome shotgun (WGS) entry which is preliminary data.</text>
</comment>
<keyword evidence="3" id="KW-1185">Reference proteome</keyword>
<dbReference type="SUPFAM" id="SSF52540">
    <property type="entry name" value="P-loop containing nucleoside triphosphate hydrolases"/>
    <property type="match status" value="1"/>
</dbReference>
<dbReference type="EMBL" id="JBHSOG010000014">
    <property type="protein sequence ID" value="MFC5768742.1"/>
    <property type="molecule type" value="Genomic_DNA"/>
</dbReference>
<evidence type="ECO:0000313" key="3">
    <source>
        <dbReference type="Proteomes" id="UP001595974"/>
    </source>
</evidence>
<dbReference type="InterPro" id="IPR027417">
    <property type="entry name" value="P-loop_NTPase"/>
</dbReference>
<feature type="domain" description="CobQ/CobB/MinD/ParA nucleotide binding" evidence="1">
    <location>
        <begin position="4"/>
        <end position="178"/>
    </location>
</feature>
<dbReference type="Gene3D" id="3.40.50.300">
    <property type="entry name" value="P-loop containing nucleotide triphosphate hydrolases"/>
    <property type="match status" value="1"/>
</dbReference>
<dbReference type="InterPro" id="IPR002586">
    <property type="entry name" value="CobQ/CobB/MinD/ParA_Nub-bd_dom"/>
</dbReference>
<proteinExistence type="predicted"/>
<name>A0ABW1ANB9_9RHOO</name>
<gene>
    <name evidence="2" type="ORF">ACFPTN_05100</name>
</gene>
<dbReference type="CDD" id="cd02042">
    <property type="entry name" value="ParAB_family"/>
    <property type="match status" value="1"/>
</dbReference>
<dbReference type="Proteomes" id="UP001595974">
    <property type="component" value="Unassembled WGS sequence"/>
</dbReference>
<sequence>MRKIMVANPKGGSGKSTLAVHLASWFARNDEIVYLGDLDRQQSSRHWLAARPRHLAPIRHWDLSSEEFEAPPKDCSIAILDTPAGLHGKRLKSPLNEVDKVVVPVSPSRFDMLASREFFEELAETKAVRKDKVDIGIVGMRIDPRTHASRQLVEFLQQFDLPLVTCIRQAQRYVHAVETSTTMFDGNGFDAVERIQWKPLLDWLVRRH</sequence>
<evidence type="ECO:0000313" key="2">
    <source>
        <dbReference type="EMBL" id="MFC5768742.1"/>
    </source>
</evidence>
<protein>
    <submittedName>
        <fullName evidence="2">ParA family protein</fullName>
    </submittedName>
</protein>
<organism evidence="2 3">
    <name type="scientific">Thauera sinica</name>
    <dbReference type="NCBI Taxonomy" id="2665146"/>
    <lineage>
        <taxon>Bacteria</taxon>
        <taxon>Pseudomonadati</taxon>
        <taxon>Pseudomonadota</taxon>
        <taxon>Betaproteobacteria</taxon>
        <taxon>Rhodocyclales</taxon>
        <taxon>Zoogloeaceae</taxon>
        <taxon>Thauera</taxon>
    </lineage>
</organism>
<dbReference type="Pfam" id="PF01656">
    <property type="entry name" value="CbiA"/>
    <property type="match status" value="1"/>
</dbReference>
<reference evidence="3" key="1">
    <citation type="journal article" date="2019" name="Int. J. Syst. Evol. Microbiol.">
        <title>The Global Catalogue of Microorganisms (GCM) 10K type strain sequencing project: providing services to taxonomists for standard genome sequencing and annotation.</title>
        <authorList>
            <consortium name="The Broad Institute Genomics Platform"/>
            <consortium name="The Broad Institute Genome Sequencing Center for Infectious Disease"/>
            <person name="Wu L."/>
            <person name="Ma J."/>
        </authorList>
    </citation>
    <scope>NUCLEOTIDE SEQUENCE [LARGE SCALE GENOMIC DNA]</scope>
    <source>
        <strain evidence="3">SHR3</strain>
    </source>
</reference>